<dbReference type="GO" id="GO:0004707">
    <property type="term" value="F:MAP kinase activity"/>
    <property type="evidence" value="ECO:0007669"/>
    <property type="project" value="UniProtKB-EC"/>
</dbReference>
<comment type="caution">
    <text evidence="13">The sequence shown here is derived from an EMBL/GenBank/DDBJ whole genome shotgun (WGS) entry which is preliminary data.</text>
</comment>
<name>A0A8K0SKC2_9HYPO</name>
<dbReference type="PROSITE" id="PS00108">
    <property type="entry name" value="PROTEIN_KINASE_ST"/>
    <property type="match status" value="1"/>
</dbReference>
<dbReference type="CDD" id="cd00180">
    <property type="entry name" value="PKc"/>
    <property type="match status" value="1"/>
</dbReference>
<evidence type="ECO:0000256" key="9">
    <source>
        <dbReference type="PROSITE-ProRule" id="PRU10141"/>
    </source>
</evidence>
<dbReference type="SMART" id="SM00220">
    <property type="entry name" value="S_TKc"/>
    <property type="match status" value="1"/>
</dbReference>
<organism evidence="13 14">
    <name type="scientific">Stachybotrys elegans</name>
    <dbReference type="NCBI Taxonomy" id="80388"/>
    <lineage>
        <taxon>Eukaryota</taxon>
        <taxon>Fungi</taxon>
        <taxon>Dikarya</taxon>
        <taxon>Ascomycota</taxon>
        <taxon>Pezizomycotina</taxon>
        <taxon>Sordariomycetes</taxon>
        <taxon>Hypocreomycetidae</taxon>
        <taxon>Hypocreales</taxon>
        <taxon>Stachybotryaceae</taxon>
        <taxon>Stachybotrys</taxon>
    </lineage>
</organism>
<keyword evidence="3" id="KW-0808">Transferase</keyword>
<reference evidence="13" key="1">
    <citation type="journal article" date="2021" name="Nat. Commun.">
        <title>Genetic determinants of endophytism in the Arabidopsis root mycobiome.</title>
        <authorList>
            <person name="Mesny F."/>
            <person name="Miyauchi S."/>
            <person name="Thiergart T."/>
            <person name="Pickel B."/>
            <person name="Atanasova L."/>
            <person name="Karlsson M."/>
            <person name="Huettel B."/>
            <person name="Barry K.W."/>
            <person name="Haridas S."/>
            <person name="Chen C."/>
            <person name="Bauer D."/>
            <person name="Andreopoulos W."/>
            <person name="Pangilinan J."/>
            <person name="LaButti K."/>
            <person name="Riley R."/>
            <person name="Lipzen A."/>
            <person name="Clum A."/>
            <person name="Drula E."/>
            <person name="Henrissat B."/>
            <person name="Kohler A."/>
            <person name="Grigoriev I.V."/>
            <person name="Martin F.M."/>
            <person name="Hacquard S."/>
        </authorList>
    </citation>
    <scope>NUCLEOTIDE SEQUENCE</scope>
    <source>
        <strain evidence="13">MPI-CAGE-CH-0235</strain>
    </source>
</reference>
<evidence type="ECO:0000313" key="14">
    <source>
        <dbReference type="Proteomes" id="UP000813444"/>
    </source>
</evidence>
<dbReference type="OrthoDB" id="5141198at2759"/>
<keyword evidence="4 9" id="KW-0547">Nucleotide-binding</keyword>
<keyword evidence="10" id="KW-0723">Serine/threonine-protein kinase</keyword>
<feature type="domain" description="FHA" evidence="11">
    <location>
        <begin position="65"/>
        <end position="115"/>
    </location>
</feature>
<dbReference type="Gene3D" id="1.10.510.10">
    <property type="entry name" value="Transferase(Phosphotransferase) domain 1"/>
    <property type="match status" value="1"/>
</dbReference>
<comment type="catalytic activity">
    <reaction evidence="8">
        <text>L-seryl-[protein] + ATP = O-phospho-L-seryl-[protein] + ADP + H(+)</text>
        <dbReference type="Rhea" id="RHEA:17989"/>
        <dbReference type="Rhea" id="RHEA-COMP:9863"/>
        <dbReference type="Rhea" id="RHEA-COMP:11604"/>
        <dbReference type="ChEBI" id="CHEBI:15378"/>
        <dbReference type="ChEBI" id="CHEBI:29999"/>
        <dbReference type="ChEBI" id="CHEBI:30616"/>
        <dbReference type="ChEBI" id="CHEBI:83421"/>
        <dbReference type="ChEBI" id="CHEBI:456216"/>
        <dbReference type="EC" id="2.7.11.24"/>
    </reaction>
    <physiologicalReaction direction="left-to-right" evidence="8">
        <dbReference type="Rhea" id="RHEA:17990"/>
    </physiologicalReaction>
</comment>
<evidence type="ECO:0000313" key="13">
    <source>
        <dbReference type="EMBL" id="KAH7316717.1"/>
    </source>
</evidence>
<dbReference type="CDD" id="cd00060">
    <property type="entry name" value="FHA"/>
    <property type="match status" value="1"/>
</dbReference>
<dbReference type="InterPro" id="IPR011009">
    <property type="entry name" value="Kinase-like_dom_sf"/>
</dbReference>
<comment type="catalytic activity">
    <reaction evidence="7">
        <text>L-threonyl-[protein] + ATP = O-phospho-L-threonyl-[protein] + ADP + H(+)</text>
        <dbReference type="Rhea" id="RHEA:46608"/>
        <dbReference type="Rhea" id="RHEA-COMP:11060"/>
        <dbReference type="Rhea" id="RHEA-COMP:11605"/>
        <dbReference type="ChEBI" id="CHEBI:15378"/>
        <dbReference type="ChEBI" id="CHEBI:30013"/>
        <dbReference type="ChEBI" id="CHEBI:30616"/>
        <dbReference type="ChEBI" id="CHEBI:61977"/>
        <dbReference type="ChEBI" id="CHEBI:456216"/>
        <dbReference type="EC" id="2.7.11.24"/>
    </reaction>
    <physiologicalReaction direction="left-to-right" evidence="7">
        <dbReference type="Rhea" id="RHEA:46609"/>
    </physiologicalReaction>
</comment>
<keyword evidence="6 9" id="KW-0067">ATP-binding</keyword>
<comment type="similarity">
    <text evidence="1">Belongs to the protein kinase superfamily. CAMK Ser/Thr protein kinase family. CHEK2 subfamily.</text>
</comment>
<evidence type="ECO:0000256" key="2">
    <source>
        <dbReference type="ARBA" id="ARBA00012411"/>
    </source>
</evidence>
<dbReference type="PROSITE" id="PS50006">
    <property type="entry name" value="FHA_DOMAIN"/>
    <property type="match status" value="1"/>
</dbReference>
<dbReference type="InterPro" id="IPR000253">
    <property type="entry name" value="FHA_dom"/>
</dbReference>
<dbReference type="InterPro" id="IPR050538">
    <property type="entry name" value="MAP_kinase_kinase_kinase"/>
</dbReference>
<protein>
    <recommendedName>
        <fullName evidence="2">mitogen-activated protein kinase</fullName>
        <ecNumber evidence="2">2.7.11.24</ecNumber>
    </recommendedName>
</protein>
<evidence type="ECO:0000256" key="8">
    <source>
        <dbReference type="ARBA" id="ARBA00048130"/>
    </source>
</evidence>
<evidence type="ECO:0000256" key="1">
    <source>
        <dbReference type="ARBA" id="ARBA00005575"/>
    </source>
</evidence>
<dbReference type="SUPFAM" id="SSF56112">
    <property type="entry name" value="Protein kinase-like (PK-like)"/>
    <property type="match status" value="1"/>
</dbReference>
<dbReference type="PANTHER" id="PTHR48016:SF56">
    <property type="entry name" value="MAPKK KINASE"/>
    <property type="match status" value="1"/>
</dbReference>
<evidence type="ECO:0000256" key="7">
    <source>
        <dbReference type="ARBA" id="ARBA00047919"/>
    </source>
</evidence>
<dbReference type="SUPFAM" id="SSF49879">
    <property type="entry name" value="SMAD/FHA domain"/>
    <property type="match status" value="1"/>
</dbReference>
<dbReference type="AlphaFoldDB" id="A0A8K0SKC2"/>
<evidence type="ECO:0000256" key="4">
    <source>
        <dbReference type="ARBA" id="ARBA00022741"/>
    </source>
</evidence>
<dbReference type="EC" id="2.7.11.24" evidence="2"/>
<dbReference type="EMBL" id="JAGPNK010000008">
    <property type="protein sequence ID" value="KAH7316717.1"/>
    <property type="molecule type" value="Genomic_DNA"/>
</dbReference>
<proteinExistence type="inferred from homology"/>
<evidence type="ECO:0000256" key="3">
    <source>
        <dbReference type="ARBA" id="ARBA00022679"/>
    </source>
</evidence>
<keyword evidence="5 13" id="KW-0418">Kinase</keyword>
<evidence type="ECO:0000259" key="11">
    <source>
        <dbReference type="PROSITE" id="PS50006"/>
    </source>
</evidence>
<dbReference type="PANTHER" id="PTHR48016">
    <property type="entry name" value="MAP KINASE KINASE KINASE SSK2-RELATED-RELATED"/>
    <property type="match status" value="1"/>
</dbReference>
<dbReference type="GO" id="GO:0005524">
    <property type="term" value="F:ATP binding"/>
    <property type="evidence" value="ECO:0007669"/>
    <property type="project" value="UniProtKB-UniRule"/>
</dbReference>
<dbReference type="Proteomes" id="UP000813444">
    <property type="component" value="Unassembled WGS sequence"/>
</dbReference>
<keyword evidence="14" id="KW-1185">Reference proteome</keyword>
<dbReference type="Pfam" id="PF00069">
    <property type="entry name" value="Pkinase"/>
    <property type="match status" value="1"/>
</dbReference>
<feature type="domain" description="Protein kinase" evidence="12">
    <location>
        <begin position="199"/>
        <end position="449"/>
    </location>
</feature>
<dbReference type="PROSITE" id="PS50011">
    <property type="entry name" value="PROTEIN_KINASE_DOM"/>
    <property type="match status" value="1"/>
</dbReference>
<dbReference type="Gene3D" id="2.60.200.20">
    <property type="match status" value="1"/>
</dbReference>
<evidence type="ECO:0000256" key="6">
    <source>
        <dbReference type="ARBA" id="ARBA00022840"/>
    </source>
</evidence>
<dbReference type="InterPro" id="IPR017441">
    <property type="entry name" value="Protein_kinase_ATP_BS"/>
</dbReference>
<evidence type="ECO:0000259" key="12">
    <source>
        <dbReference type="PROSITE" id="PS50011"/>
    </source>
</evidence>
<gene>
    <name evidence="13" type="ORF">B0I35DRAFT_479539</name>
</gene>
<feature type="binding site" evidence="9">
    <location>
        <position position="228"/>
    </location>
    <ligand>
        <name>ATP</name>
        <dbReference type="ChEBI" id="CHEBI:30616"/>
    </ligand>
</feature>
<sequence>MFRTSPHDAALFTLLPMNEAAEGIVRDPANSHLATSLRLSGDTTNYTIGFDIGPHVRPQSAEVLATIGRAGDIHVPDPDISREHCSFQRHRQSREVMFYDMSSNKNSSLIGSDLQRFNPGYAHRRVLLDWASNTQLAFGGPDGRRYMFRILWHTPVRDIVENERAGDPRQARTLLHEPSMRPPSSLATLVQPHPNRYRYIRRARIGRGSFGKVFLVALVDSGEHVAMKVVRLPDQTGDGRAAARVHMEIEALAHSSHEHIVRYRWSQVYGQNVEIFMDLKMGTLHNVISNGVFEDERQVDLFMHQTLRALDYLASQEVIHRDIKPDNILYSIDERGRYHYQIADFGLAKLIPHARSYVGTYEYMAPEMNQRGQPQTSKVDIWSLFATLAFATNAAGFRDKLHSRTLNPDVDIAAAAEEPSLSRFKDMASRNPAYRPTARELLDRLDRLYAEAGQVMPWGLM</sequence>
<dbReference type="InterPro" id="IPR008271">
    <property type="entry name" value="Ser/Thr_kinase_AS"/>
</dbReference>
<evidence type="ECO:0000256" key="10">
    <source>
        <dbReference type="RuleBase" id="RU000304"/>
    </source>
</evidence>
<dbReference type="Pfam" id="PF00498">
    <property type="entry name" value="FHA"/>
    <property type="match status" value="1"/>
</dbReference>
<dbReference type="PROSITE" id="PS00107">
    <property type="entry name" value="PROTEIN_KINASE_ATP"/>
    <property type="match status" value="1"/>
</dbReference>
<accession>A0A8K0SKC2</accession>
<dbReference type="InterPro" id="IPR000719">
    <property type="entry name" value="Prot_kinase_dom"/>
</dbReference>
<evidence type="ECO:0000256" key="5">
    <source>
        <dbReference type="ARBA" id="ARBA00022777"/>
    </source>
</evidence>
<dbReference type="InterPro" id="IPR008984">
    <property type="entry name" value="SMAD_FHA_dom_sf"/>
</dbReference>